<proteinExistence type="predicted"/>
<dbReference type="RefSeq" id="WP_051453805.1">
    <property type="nucleotide sequence ID" value="NZ_CP012748.1"/>
</dbReference>
<accession>A0A0P0RRB7</accession>
<dbReference type="GeneID" id="69974970"/>
<feature type="transmembrane region" description="Helical" evidence="1">
    <location>
        <begin position="69"/>
        <end position="93"/>
    </location>
</feature>
<dbReference type="AlphaFoldDB" id="A0A0P0RRB7"/>
<feature type="transmembrane region" description="Helical" evidence="1">
    <location>
        <begin position="120"/>
        <end position="147"/>
    </location>
</feature>
<gene>
    <name evidence="2" type="ORF">K788_0007367</name>
</gene>
<evidence type="ECO:0000313" key="3">
    <source>
        <dbReference type="Proteomes" id="UP000019146"/>
    </source>
</evidence>
<dbReference type="EMBL" id="CP012748">
    <property type="protein sequence ID" value="ALL71632.1"/>
    <property type="molecule type" value="Genomic_DNA"/>
</dbReference>
<reference evidence="2 3" key="1">
    <citation type="journal article" date="2014" name="Genome Announc.">
        <title>Draft Genome Sequence of the Haloacid-Degrading Burkholderia caribensis Strain MBA4.</title>
        <authorList>
            <person name="Pan Y."/>
            <person name="Kong K.F."/>
            <person name="Tsang J.S."/>
        </authorList>
    </citation>
    <scope>NUCLEOTIDE SEQUENCE [LARGE SCALE GENOMIC DNA]</scope>
    <source>
        <strain evidence="2 3">MBA4</strain>
        <plasmid evidence="3">Plasmid</plasmid>
    </source>
</reference>
<sequence length="152" mass="16762">MTDHPTRTRLASGDDTRDIDLVRFRSWRILVGTLATPIAWFAQMLIGEMLTAQACSISDPLRPSAPPSWVTPALIALSVVCFVAGVVGLAIALRTVTLTRAKRWHALDGRARRVAELERFLATVSALSSAMFMFGLISTDLAVLVVWHCDRW</sequence>
<keyword evidence="1" id="KW-0812">Transmembrane</keyword>
<protein>
    <submittedName>
        <fullName evidence="2">Cytochrome c oxidase polypeptide I</fullName>
    </submittedName>
</protein>
<dbReference type="Proteomes" id="UP000019146">
    <property type="component" value="Plasmid unnamed"/>
</dbReference>
<geneLocation type="plasmid" evidence="3"/>
<keyword evidence="2" id="KW-0614">Plasmid</keyword>
<feature type="transmembrane region" description="Helical" evidence="1">
    <location>
        <begin position="27"/>
        <end position="46"/>
    </location>
</feature>
<evidence type="ECO:0000313" key="2">
    <source>
        <dbReference type="EMBL" id="ALL71632.1"/>
    </source>
</evidence>
<dbReference type="KEGG" id="bcai:K788_0007367"/>
<name>A0A0P0RRB7_9BURK</name>
<evidence type="ECO:0000256" key="1">
    <source>
        <dbReference type="SAM" id="Phobius"/>
    </source>
</evidence>
<organism evidence="2 3">
    <name type="scientific">Paraburkholderia caribensis MBA4</name>
    <dbReference type="NCBI Taxonomy" id="1323664"/>
    <lineage>
        <taxon>Bacteria</taxon>
        <taxon>Pseudomonadati</taxon>
        <taxon>Pseudomonadota</taxon>
        <taxon>Betaproteobacteria</taxon>
        <taxon>Burkholderiales</taxon>
        <taxon>Burkholderiaceae</taxon>
        <taxon>Paraburkholderia</taxon>
    </lineage>
</organism>
<keyword evidence="1" id="KW-1133">Transmembrane helix</keyword>
<keyword evidence="1" id="KW-0472">Membrane</keyword>